<comment type="caution">
    <text evidence="1">The sequence shown here is derived from an EMBL/GenBank/DDBJ whole genome shotgun (WGS) entry which is preliminary data.</text>
</comment>
<proteinExistence type="predicted"/>
<sequence length="57" mass="6983">MKRFRKIVQEQLWGKLRNTSESENFREISQKYEYSPPFIDYLIEKCYISDVVLKAYT</sequence>
<reference evidence="1 2" key="1">
    <citation type="submission" date="2018-08" db="EMBL/GenBank/DDBJ databases">
        <title>Bacillus phenotypic plasticity.</title>
        <authorList>
            <person name="Hurtado E."/>
        </authorList>
    </citation>
    <scope>NUCLEOTIDE SEQUENCE [LARGE SCALE GENOMIC DNA]</scope>
    <source>
        <strain evidence="1 2">427</strain>
    </source>
</reference>
<dbReference type="Proteomes" id="UP000324326">
    <property type="component" value="Unassembled WGS sequence"/>
</dbReference>
<name>A0A5M8RVZ2_9BACI</name>
<dbReference type="AlphaFoldDB" id="A0A5M8RVZ2"/>
<evidence type="ECO:0000313" key="2">
    <source>
        <dbReference type="Proteomes" id="UP000324326"/>
    </source>
</evidence>
<gene>
    <name evidence="1" type="ORF">DX927_13160</name>
</gene>
<accession>A0A5M8RVZ2</accession>
<evidence type="ECO:0000313" key="1">
    <source>
        <dbReference type="EMBL" id="KAA6451668.1"/>
    </source>
</evidence>
<dbReference type="EMBL" id="QSND01000002">
    <property type="protein sequence ID" value="KAA6451668.1"/>
    <property type="molecule type" value="Genomic_DNA"/>
</dbReference>
<organism evidence="1 2">
    <name type="scientific">Bacillus swezeyi</name>
    <dbReference type="NCBI Taxonomy" id="1925020"/>
    <lineage>
        <taxon>Bacteria</taxon>
        <taxon>Bacillati</taxon>
        <taxon>Bacillota</taxon>
        <taxon>Bacilli</taxon>
        <taxon>Bacillales</taxon>
        <taxon>Bacillaceae</taxon>
        <taxon>Bacillus</taxon>
    </lineage>
</organism>
<protein>
    <submittedName>
        <fullName evidence="1">Uncharacterized protein</fullName>
    </submittedName>
</protein>